<reference evidence="1 2" key="2">
    <citation type="journal article" date="2016" name="Int. J. Syst. Evol. Microbiol.">
        <title>Bacillus gobiensis sp. nov., isolated from a soil sample.</title>
        <authorList>
            <person name="Liu B."/>
            <person name="Liu G.H."/>
            <person name="Cetin S."/>
            <person name="Schumann P."/>
            <person name="Pan Z.Z."/>
            <person name="Chen Q.Q."/>
        </authorList>
    </citation>
    <scope>NUCLEOTIDE SEQUENCE [LARGE SCALE GENOMIC DNA]</scope>
    <source>
        <strain evidence="1 2">FJAT-4402</strain>
    </source>
</reference>
<gene>
    <name evidence="1" type="ORF">AM592_22500</name>
</gene>
<evidence type="ECO:0000313" key="1">
    <source>
        <dbReference type="EMBL" id="ALC83956.1"/>
    </source>
</evidence>
<organism evidence="1 2">
    <name type="scientific">Bacillus gobiensis</name>
    <dbReference type="NCBI Taxonomy" id="1441095"/>
    <lineage>
        <taxon>Bacteria</taxon>
        <taxon>Bacillati</taxon>
        <taxon>Bacillota</taxon>
        <taxon>Bacilli</taxon>
        <taxon>Bacillales</taxon>
        <taxon>Bacillaceae</taxon>
        <taxon>Bacillus</taxon>
    </lineage>
</organism>
<dbReference type="PATRIC" id="fig|1441095.3.peg.4979"/>
<accession>A0A0M3RAX3</accession>
<dbReference type="InterPro" id="IPR036234">
    <property type="entry name" value="SA_I/II_PAC_V_sf"/>
</dbReference>
<dbReference type="EMBL" id="CP012600">
    <property type="protein sequence ID" value="ALC83956.1"/>
    <property type="molecule type" value="Genomic_DNA"/>
</dbReference>
<evidence type="ECO:0000313" key="2">
    <source>
        <dbReference type="Proteomes" id="UP000067625"/>
    </source>
</evidence>
<dbReference type="AlphaFoldDB" id="A0A0M3RAX3"/>
<dbReference type="Pfam" id="PF11337">
    <property type="entry name" value="DUF3139"/>
    <property type="match status" value="1"/>
</dbReference>
<dbReference type="Proteomes" id="UP000067625">
    <property type="component" value="Chromosome"/>
</dbReference>
<dbReference type="OrthoDB" id="2888695at2"/>
<sequence length="133" mass="15957">MKKKKRTIILSFFILALLGIFLAVYTAINGNPISDYLMKRETKAYLLEQGYTEKEISNIEATYNLKHNTGRIKGTIAYVIFKDDPKERYLYIQWRETKQIQQHCEYYDEQTKAWKIDYTEKRKHMDKKCTVKN</sequence>
<reference evidence="2" key="1">
    <citation type="submission" date="2015-08" db="EMBL/GenBank/DDBJ databases">
        <title>Genome sequencing project for genomic taxonomy and phylogenomics of Bacillus-like bacteria.</title>
        <authorList>
            <person name="Liu B."/>
            <person name="Wang J."/>
            <person name="Zhu Y."/>
            <person name="Liu G."/>
            <person name="Chen Q."/>
            <person name="Chen Z."/>
            <person name="Lan J."/>
            <person name="Che J."/>
            <person name="Ge C."/>
            <person name="Shi H."/>
            <person name="Pan Z."/>
            <person name="Liu X."/>
        </authorList>
    </citation>
    <scope>NUCLEOTIDE SEQUENCE [LARGE SCALE GENOMIC DNA]</scope>
    <source>
        <strain evidence="2">FJAT-4402</strain>
    </source>
</reference>
<dbReference type="RefSeq" id="WP_053605842.1">
    <property type="nucleotide sequence ID" value="NZ_CP012600.1"/>
</dbReference>
<dbReference type="Gene3D" id="2.60.530.10">
    <property type="entry name" value="Major cell-surface adhesin PAc"/>
    <property type="match status" value="1"/>
</dbReference>
<protein>
    <recommendedName>
        <fullName evidence="3">DUF3139 domain-containing protein</fullName>
    </recommendedName>
</protein>
<name>A0A0M3RAX3_9BACI</name>
<evidence type="ECO:0008006" key="3">
    <source>
        <dbReference type="Google" id="ProtNLM"/>
    </source>
</evidence>
<keyword evidence="2" id="KW-1185">Reference proteome</keyword>
<proteinExistence type="predicted"/>
<dbReference type="InterPro" id="IPR021486">
    <property type="entry name" value="DUF3139"/>
</dbReference>